<accession>A0A438E566</accession>
<evidence type="ECO:0000256" key="1">
    <source>
        <dbReference type="SAM" id="MobiDB-lite"/>
    </source>
</evidence>
<feature type="region of interest" description="Disordered" evidence="1">
    <location>
        <begin position="86"/>
        <end position="120"/>
    </location>
</feature>
<feature type="compositionally biased region" description="Basic and acidic residues" evidence="1">
    <location>
        <begin position="50"/>
        <end position="59"/>
    </location>
</feature>
<gene>
    <name evidence="2" type="ORF">CK203_083001</name>
</gene>
<dbReference type="EMBL" id="QGNW01001391">
    <property type="protein sequence ID" value="RVW42891.1"/>
    <property type="molecule type" value="Genomic_DNA"/>
</dbReference>
<feature type="compositionally biased region" description="Low complexity" evidence="1">
    <location>
        <begin position="218"/>
        <end position="229"/>
    </location>
</feature>
<sequence length="336" mass="37273">MGNVAADGRLARAEECGGWQEATASLLRKTRTEEKEKERRKGGSFSLRGVPEREKARRSFSEELRYGHIGFFPEYEAVKGNESMGYYPADPPHPPWQRRSSNPPPSSSSSPTSTHHQHQFFFSRPSPSLPTCMQLELYVHGHLPLHLYFSLFLSNTEPTTCTIIQTAISVTTQAAICFVFCHRGRRFFFFLKLYHPGNVCPPSREGVCKEDSPRRRPSSSSRALRSRAGSPRRRHVVRHALLRPGEQPRQSSPTAATSLGAAGSKSSIGGRLPGERRRCGEDEGLVFGLGLRLGPVLSLVLGLDYEGFGLGFEFGAYAQAYAEYGAFVLSPFLLLP</sequence>
<dbReference type="Proteomes" id="UP000288805">
    <property type="component" value="Unassembled WGS sequence"/>
</dbReference>
<feature type="region of interest" description="Disordered" evidence="1">
    <location>
        <begin position="204"/>
        <end position="275"/>
    </location>
</feature>
<name>A0A438E566_VITVI</name>
<organism evidence="2 3">
    <name type="scientific">Vitis vinifera</name>
    <name type="common">Grape</name>
    <dbReference type="NCBI Taxonomy" id="29760"/>
    <lineage>
        <taxon>Eukaryota</taxon>
        <taxon>Viridiplantae</taxon>
        <taxon>Streptophyta</taxon>
        <taxon>Embryophyta</taxon>
        <taxon>Tracheophyta</taxon>
        <taxon>Spermatophyta</taxon>
        <taxon>Magnoliopsida</taxon>
        <taxon>eudicotyledons</taxon>
        <taxon>Gunneridae</taxon>
        <taxon>Pentapetalae</taxon>
        <taxon>rosids</taxon>
        <taxon>Vitales</taxon>
        <taxon>Vitaceae</taxon>
        <taxon>Viteae</taxon>
        <taxon>Vitis</taxon>
    </lineage>
</organism>
<feature type="compositionally biased region" description="Polar residues" evidence="1">
    <location>
        <begin position="248"/>
        <end position="257"/>
    </location>
</feature>
<protein>
    <submittedName>
        <fullName evidence="2">Uncharacterized protein</fullName>
    </submittedName>
</protein>
<reference evidence="2 3" key="1">
    <citation type="journal article" date="2018" name="PLoS Genet.">
        <title>Population sequencing reveals clonal diversity and ancestral inbreeding in the grapevine cultivar Chardonnay.</title>
        <authorList>
            <person name="Roach M.J."/>
            <person name="Johnson D.L."/>
            <person name="Bohlmann J."/>
            <person name="van Vuuren H.J."/>
            <person name="Jones S.J."/>
            <person name="Pretorius I.S."/>
            <person name="Schmidt S.A."/>
            <person name="Borneman A.R."/>
        </authorList>
    </citation>
    <scope>NUCLEOTIDE SEQUENCE [LARGE SCALE GENOMIC DNA]</scope>
    <source>
        <strain evidence="3">cv. Chardonnay</strain>
        <tissue evidence="2">Leaf</tissue>
    </source>
</reference>
<proteinExistence type="predicted"/>
<evidence type="ECO:0000313" key="2">
    <source>
        <dbReference type="EMBL" id="RVW42891.1"/>
    </source>
</evidence>
<feature type="compositionally biased region" description="Basic residues" evidence="1">
    <location>
        <begin position="230"/>
        <end position="241"/>
    </location>
</feature>
<feature type="region of interest" description="Disordered" evidence="1">
    <location>
        <begin position="27"/>
        <end position="59"/>
    </location>
</feature>
<comment type="caution">
    <text evidence="2">The sequence shown here is derived from an EMBL/GenBank/DDBJ whole genome shotgun (WGS) entry which is preliminary data.</text>
</comment>
<dbReference type="AlphaFoldDB" id="A0A438E566"/>
<evidence type="ECO:0000313" key="3">
    <source>
        <dbReference type="Proteomes" id="UP000288805"/>
    </source>
</evidence>
<feature type="compositionally biased region" description="Basic and acidic residues" evidence="1">
    <location>
        <begin position="30"/>
        <end position="41"/>
    </location>
</feature>